<name>A0A919L7G2_9ACTN</name>
<gene>
    <name evidence="2" type="ORF">GCM10017771_22460</name>
</gene>
<evidence type="ECO:0000313" key="2">
    <source>
        <dbReference type="EMBL" id="GHH86244.1"/>
    </source>
</evidence>
<sequence length="89" mass="9675">MRERAEAGLDGGGETGFGGGEGRPVVRWHTASLARIPDKLCPVAPSDSWLDPNVAEHARAPYRWRVSVTCVTVAYPLHGTDLFCVGDRR</sequence>
<evidence type="ECO:0000256" key="1">
    <source>
        <dbReference type="SAM" id="MobiDB-lite"/>
    </source>
</evidence>
<dbReference type="AlphaFoldDB" id="A0A919L7G2"/>
<protein>
    <submittedName>
        <fullName evidence="2">Uncharacterized protein</fullName>
    </submittedName>
</protein>
<evidence type="ECO:0000313" key="3">
    <source>
        <dbReference type="Proteomes" id="UP000603227"/>
    </source>
</evidence>
<dbReference type="Proteomes" id="UP000603227">
    <property type="component" value="Unassembled WGS sequence"/>
</dbReference>
<comment type="caution">
    <text evidence="2">The sequence shown here is derived from an EMBL/GenBank/DDBJ whole genome shotgun (WGS) entry which is preliminary data.</text>
</comment>
<proteinExistence type="predicted"/>
<feature type="region of interest" description="Disordered" evidence="1">
    <location>
        <begin position="1"/>
        <end position="23"/>
    </location>
</feature>
<keyword evidence="3" id="KW-1185">Reference proteome</keyword>
<reference evidence="2" key="2">
    <citation type="submission" date="2020-09" db="EMBL/GenBank/DDBJ databases">
        <authorList>
            <person name="Sun Q."/>
            <person name="Zhou Y."/>
        </authorList>
    </citation>
    <scope>NUCLEOTIDE SEQUENCE</scope>
    <source>
        <strain evidence="2">CGMCC 4.7403</strain>
    </source>
</reference>
<reference evidence="2" key="1">
    <citation type="journal article" date="2014" name="Int. J. Syst. Evol. Microbiol.">
        <title>Complete genome sequence of Corynebacterium casei LMG S-19264T (=DSM 44701T), isolated from a smear-ripened cheese.</title>
        <authorList>
            <consortium name="US DOE Joint Genome Institute (JGI-PGF)"/>
            <person name="Walter F."/>
            <person name="Albersmeier A."/>
            <person name="Kalinowski J."/>
            <person name="Ruckert C."/>
        </authorList>
    </citation>
    <scope>NUCLEOTIDE SEQUENCE</scope>
    <source>
        <strain evidence="2">CGMCC 4.7403</strain>
    </source>
</reference>
<dbReference type="EMBL" id="BNAT01000006">
    <property type="protein sequence ID" value="GHH86244.1"/>
    <property type="molecule type" value="Genomic_DNA"/>
</dbReference>
<accession>A0A919L7G2</accession>
<organism evidence="2 3">
    <name type="scientific">Streptomyces capitiformicae</name>
    <dbReference type="NCBI Taxonomy" id="2014920"/>
    <lineage>
        <taxon>Bacteria</taxon>
        <taxon>Bacillati</taxon>
        <taxon>Actinomycetota</taxon>
        <taxon>Actinomycetes</taxon>
        <taxon>Kitasatosporales</taxon>
        <taxon>Streptomycetaceae</taxon>
        <taxon>Streptomyces</taxon>
    </lineage>
</organism>
<feature type="compositionally biased region" description="Gly residues" evidence="1">
    <location>
        <begin position="9"/>
        <end position="22"/>
    </location>
</feature>